<dbReference type="Proteomes" id="UP000001225">
    <property type="component" value="Chromosome"/>
</dbReference>
<evidence type="ECO:0000313" key="2">
    <source>
        <dbReference type="EMBL" id="CAP41281.1"/>
    </source>
</evidence>
<protein>
    <submittedName>
        <fullName evidence="2">Uncharacterized protein</fullName>
    </submittedName>
</protein>
<organism evidence="2 3">
    <name type="scientific">Bordetella petrii (strain ATCC BAA-461 / DSM 12804 / CCUG 43448 / CIP 107267 / Se-1111R)</name>
    <dbReference type="NCBI Taxonomy" id="340100"/>
    <lineage>
        <taxon>Bacteria</taxon>
        <taxon>Pseudomonadati</taxon>
        <taxon>Pseudomonadota</taxon>
        <taxon>Betaproteobacteria</taxon>
        <taxon>Burkholderiales</taxon>
        <taxon>Alcaligenaceae</taxon>
        <taxon>Bordetella</taxon>
    </lineage>
</organism>
<sequence length="155" mass="17909">MSNPFRQARREKRRNKPYRPRAVHTPMLVATDLVLRPLEQIIDQLERDGTVTTDAKGYAVFQAGDGQWYPSDEAIEGVIWHFEMFCTRHGRELPLDGLRELHIALHYIKPVMESTVVKLKDAMPVLRRAMAMADPDDQLDLLQQTRIKAEMEARA</sequence>
<evidence type="ECO:0000313" key="3">
    <source>
        <dbReference type="Proteomes" id="UP000001225"/>
    </source>
</evidence>
<feature type="compositionally biased region" description="Basic residues" evidence="1">
    <location>
        <begin position="7"/>
        <end position="21"/>
    </location>
</feature>
<proteinExistence type="predicted"/>
<keyword evidence="3" id="KW-1185">Reference proteome</keyword>
<accession>A9I8S0</accession>
<feature type="region of interest" description="Disordered" evidence="1">
    <location>
        <begin position="1"/>
        <end position="21"/>
    </location>
</feature>
<dbReference type="EMBL" id="AM902716">
    <property type="protein sequence ID" value="CAP41281.1"/>
    <property type="molecule type" value="Genomic_DNA"/>
</dbReference>
<dbReference type="KEGG" id="bpt:Bpet0949"/>
<dbReference type="AlphaFoldDB" id="A9I8S0"/>
<gene>
    <name evidence="2" type="ordered locus">Bpet0949</name>
</gene>
<name>A9I8S0_BORPD</name>
<reference evidence="2 3" key="1">
    <citation type="journal article" date="2008" name="BMC Genomics">
        <title>The missing link: Bordetella petrii is endowed with both the metabolic versatility of environmental bacteria and virulence traits of pathogenic Bordetellae.</title>
        <authorList>
            <person name="Gross R."/>
            <person name="Guzman C.A."/>
            <person name="Sebaihia M."/>
            <person name="Martins Dos Santos V.A."/>
            <person name="Pieper D.H."/>
            <person name="Koebnik R."/>
            <person name="Lechner M."/>
            <person name="Bartels D."/>
            <person name="Buhrmester J."/>
            <person name="Choudhuri J.V."/>
            <person name="Ebensen T."/>
            <person name="Gaigalat L."/>
            <person name="Herrmann S."/>
            <person name="Khachane A.N."/>
            <person name="Larisch C."/>
            <person name="Link S."/>
            <person name="Linke B."/>
            <person name="Meyer F."/>
            <person name="Mormann S."/>
            <person name="Nakunst D."/>
            <person name="Rueckert C."/>
            <person name="Schneiker-Bekel S."/>
            <person name="Schulze K."/>
            <person name="Vorhoelter F.J."/>
            <person name="Yevsa T."/>
            <person name="Engle J.T."/>
            <person name="Goldman W.E."/>
            <person name="Puehler A."/>
            <person name="Goebel U.B."/>
            <person name="Goesmann A."/>
            <person name="Bloecker H."/>
            <person name="Kaiser O."/>
            <person name="Martinez-Arias R."/>
        </authorList>
    </citation>
    <scope>NUCLEOTIDE SEQUENCE [LARGE SCALE GENOMIC DNA]</scope>
    <source>
        <strain evidence="3">ATCC BAA-461 / DSM 12804 / CCUG 43448 / CIP 107267 / Se-1111R</strain>
    </source>
</reference>
<dbReference type="eggNOG" id="ENOG503394A">
    <property type="taxonomic scope" value="Bacteria"/>
</dbReference>
<evidence type="ECO:0000256" key="1">
    <source>
        <dbReference type="SAM" id="MobiDB-lite"/>
    </source>
</evidence>
<dbReference type="STRING" id="94624.Bpet0949"/>